<evidence type="ECO:0000256" key="10">
    <source>
        <dbReference type="ARBA" id="ARBA00022989"/>
    </source>
</evidence>
<evidence type="ECO:0000256" key="5">
    <source>
        <dbReference type="ARBA" id="ARBA00022692"/>
    </source>
</evidence>
<evidence type="ECO:0000313" key="16">
    <source>
        <dbReference type="Proteomes" id="UP000287166"/>
    </source>
</evidence>
<evidence type="ECO:0000259" key="14">
    <source>
        <dbReference type="Pfam" id="PF03372"/>
    </source>
</evidence>
<evidence type="ECO:0000256" key="9">
    <source>
        <dbReference type="ARBA" id="ARBA00022919"/>
    </source>
</evidence>
<dbReference type="GO" id="GO:0004767">
    <property type="term" value="F:sphingomyelin phosphodiesterase activity"/>
    <property type="evidence" value="ECO:0007669"/>
    <property type="project" value="InterPro"/>
</dbReference>
<comment type="similarity">
    <text evidence="4">Belongs to the neutral sphingomyelinase family.</text>
</comment>
<keyword evidence="16" id="KW-1185">Reference proteome</keyword>
<comment type="subcellular location">
    <subcellularLocation>
        <location evidence="1">Membrane</location>
        <topology evidence="1">Multi-pass membrane protein</topology>
    </subcellularLocation>
</comment>
<evidence type="ECO:0000256" key="11">
    <source>
        <dbReference type="ARBA" id="ARBA00023098"/>
    </source>
</evidence>
<feature type="transmembrane region" description="Helical" evidence="13">
    <location>
        <begin position="396"/>
        <end position="419"/>
    </location>
</feature>
<name>A0A401G5N4_9APHY</name>
<dbReference type="GO" id="GO:0046872">
    <property type="term" value="F:metal ion binding"/>
    <property type="evidence" value="ECO:0007669"/>
    <property type="project" value="UniProtKB-KW"/>
</dbReference>
<dbReference type="GeneID" id="38774380"/>
<dbReference type="InParanoid" id="A0A401G5N4"/>
<sequence>MSDDRLRVFTFNCWGLKYVSKNRAERISAIADALVASDYDLITLQEVWVFADYELIRAAVSKRLPYSKFFYSGAFGAGLAILSRFPIIATTIHSYTLNGSPIDVIQGDWFVGKAAGSALIAHPILGQVQVFDTHLYAPGGDSGPIHQQAHRYVNAWEFAKLTRQAADVGRYVIAAGDFNSIPSSVPMAIISEHAGLTDAWVATHPNAPVQTLAGPSPALTSPHDAIRLYGVTADSPLNTYSAGKHLEPVARKYQGKRLDYIFYRQPSISPPSGRNPILKCVDTNVVFTQTIPRANFSFSDHFGVEATFEISRPENGDIETHVAAPAEPGSVLTPPPIPNPSLSPDSINRTLSSLTSRYRYAQHRGRSQLTVFGSCTSVIIFMALGSAWLPQSWINPIFVVATIFLSWLATTMFYVGFVYTKWETNALTNVIEELEIYRDSLEGLDGRNGL</sequence>
<reference evidence="15 16" key="1">
    <citation type="journal article" date="2018" name="Sci. Rep.">
        <title>Genome sequence of the cauliflower mushroom Sparassis crispa (Hanabiratake) and its association with beneficial usage.</title>
        <authorList>
            <person name="Kiyama R."/>
            <person name="Furutani Y."/>
            <person name="Kawaguchi K."/>
            <person name="Nakanishi T."/>
        </authorList>
    </citation>
    <scope>NUCLEOTIDE SEQUENCE [LARGE SCALE GENOMIC DNA]</scope>
</reference>
<dbReference type="RefSeq" id="XP_027608376.1">
    <property type="nucleotide sequence ID" value="XM_027752575.1"/>
</dbReference>
<evidence type="ECO:0000256" key="3">
    <source>
        <dbReference type="ARBA" id="ARBA00004991"/>
    </source>
</evidence>
<proteinExistence type="inferred from homology"/>
<evidence type="ECO:0000256" key="8">
    <source>
        <dbReference type="ARBA" id="ARBA00022842"/>
    </source>
</evidence>
<dbReference type="InterPro" id="IPR005135">
    <property type="entry name" value="Endo/exonuclease/phosphatase"/>
</dbReference>
<dbReference type="EMBL" id="BFAD01000001">
    <property type="protein sequence ID" value="GBE77463.1"/>
    <property type="molecule type" value="Genomic_DNA"/>
</dbReference>
<evidence type="ECO:0000313" key="15">
    <source>
        <dbReference type="EMBL" id="GBE77463.1"/>
    </source>
</evidence>
<dbReference type="InterPro" id="IPR038772">
    <property type="entry name" value="Sph/SMPD2-like"/>
</dbReference>
<evidence type="ECO:0000256" key="1">
    <source>
        <dbReference type="ARBA" id="ARBA00004141"/>
    </source>
</evidence>
<keyword evidence="9" id="KW-0746">Sphingolipid metabolism</keyword>
<keyword evidence="12 13" id="KW-0472">Membrane</keyword>
<dbReference type="PANTHER" id="PTHR16320:SF24">
    <property type="entry name" value="PHOSPHODIESTERASE, PUTATIVE-RELATED"/>
    <property type="match status" value="1"/>
</dbReference>
<evidence type="ECO:0000256" key="7">
    <source>
        <dbReference type="ARBA" id="ARBA00022801"/>
    </source>
</evidence>
<dbReference type="SUPFAM" id="SSF56219">
    <property type="entry name" value="DNase I-like"/>
    <property type="match status" value="1"/>
</dbReference>
<dbReference type="Pfam" id="PF03372">
    <property type="entry name" value="Exo_endo_phos"/>
    <property type="match status" value="1"/>
</dbReference>
<dbReference type="InterPro" id="IPR036691">
    <property type="entry name" value="Endo/exonu/phosph_ase_sf"/>
</dbReference>
<comment type="pathway">
    <text evidence="2">Lipid metabolism; sphingolipid metabolism.</text>
</comment>
<keyword evidence="7" id="KW-0378">Hydrolase</keyword>
<protein>
    <submittedName>
        <fullName evidence="15">Inositol phosphosphingolipid phospholipase C</fullName>
    </submittedName>
</protein>
<dbReference type="AlphaFoldDB" id="A0A401G5N4"/>
<dbReference type="Gene3D" id="3.60.10.10">
    <property type="entry name" value="Endonuclease/exonuclease/phosphatase"/>
    <property type="match status" value="1"/>
</dbReference>
<feature type="domain" description="Endonuclease/exonuclease/phosphatase" evidence="14">
    <location>
        <begin position="10"/>
        <end position="301"/>
    </location>
</feature>
<evidence type="ECO:0000256" key="12">
    <source>
        <dbReference type="ARBA" id="ARBA00023136"/>
    </source>
</evidence>
<feature type="transmembrane region" description="Helical" evidence="13">
    <location>
        <begin position="369"/>
        <end position="390"/>
    </location>
</feature>
<comment type="pathway">
    <text evidence="3">Sphingolipid metabolism.</text>
</comment>
<keyword evidence="8" id="KW-0460">Magnesium</keyword>
<gene>
    <name evidence="15" type="ORF">SCP_0103380</name>
</gene>
<keyword evidence="5 13" id="KW-0812">Transmembrane</keyword>
<dbReference type="Proteomes" id="UP000287166">
    <property type="component" value="Unassembled WGS sequence"/>
</dbReference>
<organism evidence="15 16">
    <name type="scientific">Sparassis crispa</name>
    <dbReference type="NCBI Taxonomy" id="139825"/>
    <lineage>
        <taxon>Eukaryota</taxon>
        <taxon>Fungi</taxon>
        <taxon>Dikarya</taxon>
        <taxon>Basidiomycota</taxon>
        <taxon>Agaricomycotina</taxon>
        <taxon>Agaricomycetes</taxon>
        <taxon>Polyporales</taxon>
        <taxon>Sparassidaceae</taxon>
        <taxon>Sparassis</taxon>
    </lineage>
</organism>
<dbReference type="PANTHER" id="PTHR16320">
    <property type="entry name" value="SPHINGOMYELINASE FAMILY MEMBER"/>
    <property type="match status" value="1"/>
</dbReference>
<evidence type="ECO:0000256" key="4">
    <source>
        <dbReference type="ARBA" id="ARBA00006335"/>
    </source>
</evidence>
<keyword evidence="11" id="KW-0443">Lipid metabolism</keyword>
<evidence type="ECO:0000256" key="6">
    <source>
        <dbReference type="ARBA" id="ARBA00022723"/>
    </source>
</evidence>
<dbReference type="STRING" id="139825.A0A401G5N4"/>
<comment type="caution">
    <text evidence="15">The sequence shown here is derived from an EMBL/GenBank/DDBJ whole genome shotgun (WGS) entry which is preliminary data.</text>
</comment>
<keyword evidence="6" id="KW-0479">Metal-binding</keyword>
<evidence type="ECO:0000256" key="13">
    <source>
        <dbReference type="SAM" id="Phobius"/>
    </source>
</evidence>
<keyword evidence="10 13" id="KW-1133">Transmembrane helix</keyword>
<dbReference type="FunCoup" id="A0A401G5N4">
    <property type="interactions" value="45"/>
</dbReference>
<evidence type="ECO:0000256" key="2">
    <source>
        <dbReference type="ARBA" id="ARBA00004760"/>
    </source>
</evidence>
<dbReference type="OrthoDB" id="387657at2759"/>
<accession>A0A401G5N4</accession>
<dbReference type="GO" id="GO:0016020">
    <property type="term" value="C:membrane"/>
    <property type="evidence" value="ECO:0007669"/>
    <property type="project" value="UniProtKB-SubCell"/>
</dbReference>
<dbReference type="GO" id="GO:0006665">
    <property type="term" value="P:sphingolipid metabolic process"/>
    <property type="evidence" value="ECO:0007669"/>
    <property type="project" value="UniProtKB-KW"/>
</dbReference>